<dbReference type="EMBL" id="CP002116">
    <property type="protein sequence ID" value="ADK79203.1"/>
    <property type="molecule type" value="Genomic_DNA"/>
</dbReference>
<dbReference type="GO" id="GO:0000976">
    <property type="term" value="F:transcription cis-regulatory region binding"/>
    <property type="evidence" value="ECO:0007669"/>
    <property type="project" value="TreeGrafter"/>
</dbReference>
<dbReference type="InterPro" id="IPR028082">
    <property type="entry name" value="Peripla_BP_I"/>
</dbReference>
<dbReference type="Pfam" id="PF00356">
    <property type="entry name" value="LacI"/>
    <property type="match status" value="1"/>
</dbReference>
<dbReference type="SUPFAM" id="SSF47413">
    <property type="entry name" value="lambda repressor-like DNA-binding domains"/>
    <property type="match status" value="1"/>
</dbReference>
<dbReference type="CDD" id="cd01392">
    <property type="entry name" value="HTH_LacI"/>
    <property type="match status" value="1"/>
</dbReference>
<protein>
    <submittedName>
        <fullName evidence="5">Transcriptional regulator, LacI family</fullName>
    </submittedName>
</protein>
<keyword evidence="6" id="KW-1185">Reference proteome</keyword>
<evidence type="ECO:0000256" key="2">
    <source>
        <dbReference type="ARBA" id="ARBA00023125"/>
    </source>
</evidence>
<keyword evidence="1" id="KW-0805">Transcription regulation</keyword>
<reference evidence="5 6" key="1">
    <citation type="journal article" date="2010" name="Stand. Genomic Sci.">
        <title>Complete genome sequence of Spirochaeta smaragdinae type strain (SEBR 4228).</title>
        <authorList>
            <person name="Mavromatis K."/>
            <person name="Yasawong M."/>
            <person name="Chertkov O."/>
            <person name="Lapidus A."/>
            <person name="Lucas S."/>
            <person name="Nolan M."/>
            <person name="Del Rio T.G."/>
            <person name="Tice H."/>
            <person name="Cheng J.F."/>
            <person name="Pitluck S."/>
            <person name="Liolios K."/>
            <person name="Ivanova N."/>
            <person name="Tapia R."/>
            <person name="Han C."/>
            <person name="Bruce D."/>
            <person name="Goodwin L."/>
            <person name="Pati A."/>
            <person name="Chen A."/>
            <person name="Palaniappan K."/>
            <person name="Land M."/>
            <person name="Hauser L."/>
            <person name="Chang Y.J."/>
            <person name="Jeffries C.D."/>
            <person name="Detter J.C."/>
            <person name="Rohde M."/>
            <person name="Brambilla E."/>
            <person name="Spring S."/>
            <person name="Goker M."/>
            <person name="Sikorski J."/>
            <person name="Woyke T."/>
            <person name="Bristow J."/>
            <person name="Eisen J.A."/>
            <person name="Markowitz V."/>
            <person name="Hugenholtz P."/>
            <person name="Klenk H.P."/>
            <person name="Kyrpides N.C."/>
        </authorList>
    </citation>
    <scope>NUCLEOTIDE SEQUENCE [LARGE SCALE GENOMIC DNA]</scope>
    <source>
        <strain evidence="6">DSM 11293 / JCM 15392 / SEBR 4228</strain>
    </source>
</reference>
<dbReference type="AlphaFoldDB" id="E1R6S1"/>
<dbReference type="PROSITE" id="PS50932">
    <property type="entry name" value="HTH_LACI_2"/>
    <property type="match status" value="1"/>
</dbReference>
<dbReference type="InterPro" id="IPR025997">
    <property type="entry name" value="SBP_2_dom"/>
</dbReference>
<dbReference type="STRING" id="573413.Spirs_0043"/>
<dbReference type="HOGENOM" id="CLU_037628_0_1_12"/>
<dbReference type="KEGG" id="ssm:Spirs_0043"/>
<dbReference type="PANTHER" id="PTHR30146:SF144">
    <property type="entry name" value="LACI-FAMILY TRANSCRIPTION REGULATOR"/>
    <property type="match status" value="1"/>
</dbReference>
<dbReference type="InterPro" id="IPR010982">
    <property type="entry name" value="Lambda_DNA-bd_dom_sf"/>
</dbReference>
<organism evidence="5 6">
    <name type="scientific">Sediminispirochaeta smaragdinae (strain DSM 11293 / JCM 15392 / SEBR 4228)</name>
    <name type="common">Spirochaeta smaragdinae</name>
    <dbReference type="NCBI Taxonomy" id="573413"/>
    <lineage>
        <taxon>Bacteria</taxon>
        <taxon>Pseudomonadati</taxon>
        <taxon>Spirochaetota</taxon>
        <taxon>Spirochaetia</taxon>
        <taxon>Spirochaetales</taxon>
        <taxon>Spirochaetaceae</taxon>
        <taxon>Sediminispirochaeta</taxon>
    </lineage>
</organism>
<dbReference type="Gene3D" id="3.40.50.2300">
    <property type="match status" value="2"/>
</dbReference>
<sequence length="357" mass="40242">MKKIVTQKDIAQALHIGQMTVYRALHNKGNISPELRERILAYADEVGYQANRAAQTLVQKKVTRIVLFSTDTPRFFWDSVESGIGLAKEQVKHFNYSVEYYRIANKNSVEYLSALTAVIAEGVDAVGLVNNEEYDMTAIFRVLDDAQVPYILFNIDAKESHRLCYIGPDYIGGGRLAAEFLGKCVAGTSKILVITDDHTKQNISAEVNHLRIDGFMSVMKERYPSIINTIQGVDLEQGATDVGLELKTIINESEVCFDAIYLVPPINQLLMEVLAESKRPLPKVLLHDTFPGYKEFFARDMITAIIFQNPIQQGFYAVKVLEEMVETGFIPRDDIHLVQEVMLAENSDLDKNHLSFD</sequence>
<evidence type="ECO:0000256" key="3">
    <source>
        <dbReference type="ARBA" id="ARBA00023163"/>
    </source>
</evidence>
<dbReference type="Proteomes" id="UP000002318">
    <property type="component" value="Chromosome"/>
</dbReference>
<dbReference type="PANTHER" id="PTHR30146">
    <property type="entry name" value="LACI-RELATED TRANSCRIPTIONAL REPRESSOR"/>
    <property type="match status" value="1"/>
</dbReference>
<evidence type="ECO:0000313" key="5">
    <source>
        <dbReference type="EMBL" id="ADK79203.1"/>
    </source>
</evidence>
<keyword evidence="2" id="KW-0238">DNA-binding</keyword>
<accession>E1R6S1</accession>
<dbReference type="SMART" id="SM00354">
    <property type="entry name" value="HTH_LACI"/>
    <property type="match status" value="1"/>
</dbReference>
<gene>
    <name evidence="5" type="ordered locus">Spirs_0043</name>
</gene>
<dbReference type="Gene3D" id="1.10.260.40">
    <property type="entry name" value="lambda repressor-like DNA-binding domains"/>
    <property type="match status" value="1"/>
</dbReference>
<evidence type="ECO:0000259" key="4">
    <source>
        <dbReference type="PROSITE" id="PS50932"/>
    </source>
</evidence>
<evidence type="ECO:0000256" key="1">
    <source>
        <dbReference type="ARBA" id="ARBA00023015"/>
    </source>
</evidence>
<dbReference type="eggNOG" id="COG1609">
    <property type="taxonomic scope" value="Bacteria"/>
</dbReference>
<dbReference type="SUPFAM" id="SSF53822">
    <property type="entry name" value="Periplasmic binding protein-like I"/>
    <property type="match status" value="1"/>
</dbReference>
<keyword evidence="3" id="KW-0804">Transcription</keyword>
<dbReference type="RefSeq" id="WP_013252667.1">
    <property type="nucleotide sequence ID" value="NC_014364.1"/>
</dbReference>
<dbReference type="Pfam" id="PF13407">
    <property type="entry name" value="Peripla_BP_4"/>
    <property type="match status" value="1"/>
</dbReference>
<feature type="domain" description="HTH lacI-type" evidence="4">
    <location>
        <begin position="5"/>
        <end position="59"/>
    </location>
</feature>
<proteinExistence type="predicted"/>
<dbReference type="GO" id="GO:0003700">
    <property type="term" value="F:DNA-binding transcription factor activity"/>
    <property type="evidence" value="ECO:0007669"/>
    <property type="project" value="TreeGrafter"/>
</dbReference>
<name>E1R6S1_SEDSS</name>
<evidence type="ECO:0000313" key="6">
    <source>
        <dbReference type="Proteomes" id="UP000002318"/>
    </source>
</evidence>
<dbReference type="InterPro" id="IPR000843">
    <property type="entry name" value="HTH_LacI"/>
</dbReference>